<accession>A0A0F9IIF0</accession>
<protein>
    <recommendedName>
        <fullName evidence="2">Peptidase C-terminal archaeal/bacterial domain-containing protein</fullName>
    </recommendedName>
</protein>
<dbReference type="Gene3D" id="2.60.120.380">
    <property type="match status" value="1"/>
</dbReference>
<reference evidence="1" key="1">
    <citation type="journal article" date="2015" name="Nature">
        <title>Complex archaea that bridge the gap between prokaryotes and eukaryotes.</title>
        <authorList>
            <person name="Spang A."/>
            <person name="Saw J.H."/>
            <person name="Jorgensen S.L."/>
            <person name="Zaremba-Niedzwiedzka K."/>
            <person name="Martijn J."/>
            <person name="Lind A.E."/>
            <person name="van Eijk R."/>
            <person name="Schleper C."/>
            <person name="Guy L."/>
            <person name="Ettema T.J."/>
        </authorList>
    </citation>
    <scope>NUCLEOTIDE SEQUENCE</scope>
</reference>
<dbReference type="EMBL" id="LAZR01013969">
    <property type="protein sequence ID" value="KKM19519.1"/>
    <property type="molecule type" value="Genomic_DNA"/>
</dbReference>
<dbReference type="PROSITE" id="PS51257">
    <property type="entry name" value="PROKAR_LIPOPROTEIN"/>
    <property type="match status" value="1"/>
</dbReference>
<name>A0A0F9IIF0_9ZZZZ</name>
<organism evidence="1">
    <name type="scientific">marine sediment metagenome</name>
    <dbReference type="NCBI Taxonomy" id="412755"/>
    <lineage>
        <taxon>unclassified sequences</taxon>
        <taxon>metagenomes</taxon>
        <taxon>ecological metagenomes</taxon>
    </lineage>
</organism>
<evidence type="ECO:0008006" key="2">
    <source>
        <dbReference type="Google" id="ProtNLM"/>
    </source>
</evidence>
<sequence length="202" mass="23544">MKLRKNMKLGVSFMFLLLTLTSCLSLINLTKKSNTIDENTLSLSAPEDPYNEPNNNWFTAYDLSPIPYDDIYEDNDYDGQAYDLSPWGAMWQYDLTQADEDWYTVYLKPGQERIYAELWYEHYPGTNIDMEIWYNNTAGVLTYLAGSYNNYNSEYIDAVAPWPGFYLIRVFGDNAGNYYDLWWDDLTPFGGGDDPYEQNNLV</sequence>
<proteinExistence type="predicted"/>
<gene>
    <name evidence="1" type="ORF">LCGC14_1654880</name>
</gene>
<dbReference type="AlphaFoldDB" id="A0A0F9IIF0"/>
<feature type="non-terminal residue" evidence="1">
    <location>
        <position position="202"/>
    </location>
</feature>
<evidence type="ECO:0000313" key="1">
    <source>
        <dbReference type="EMBL" id="KKM19519.1"/>
    </source>
</evidence>
<comment type="caution">
    <text evidence="1">The sequence shown here is derived from an EMBL/GenBank/DDBJ whole genome shotgun (WGS) entry which is preliminary data.</text>
</comment>